<keyword evidence="2" id="KW-1185">Reference proteome</keyword>
<dbReference type="AlphaFoldDB" id="A0A2T0SCC0"/>
<comment type="caution">
    <text evidence="1">The sequence shown here is derived from an EMBL/GenBank/DDBJ whole genome shotgun (WGS) entry which is preliminary data.</text>
</comment>
<evidence type="ECO:0000313" key="2">
    <source>
        <dbReference type="Proteomes" id="UP000238375"/>
    </source>
</evidence>
<dbReference type="NCBIfam" id="TIGR04256">
    <property type="entry name" value="GxxExxY"/>
    <property type="match status" value="1"/>
</dbReference>
<dbReference type="EMBL" id="PVTE01000023">
    <property type="protein sequence ID" value="PRY31079.1"/>
    <property type="molecule type" value="Genomic_DNA"/>
</dbReference>
<protein>
    <submittedName>
        <fullName evidence="1">GxxExxY protein</fullName>
    </submittedName>
</protein>
<name>A0A2T0SCC0_9BACT</name>
<dbReference type="OrthoDB" id="1119698at2"/>
<accession>A0A2T0SCC0</accession>
<organism evidence="1 2">
    <name type="scientific">Spirosoma oryzae</name>
    <dbReference type="NCBI Taxonomy" id="1469603"/>
    <lineage>
        <taxon>Bacteria</taxon>
        <taxon>Pseudomonadati</taxon>
        <taxon>Bacteroidota</taxon>
        <taxon>Cytophagia</taxon>
        <taxon>Cytophagales</taxon>
        <taxon>Cytophagaceae</taxon>
        <taxon>Spirosoma</taxon>
    </lineage>
</organism>
<gene>
    <name evidence="1" type="ORF">CLV58_12342</name>
</gene>
<reference evidence="1 2" key="1">
    <citation type="submission" date="2018-03" db="EMBL/GenBank/DDBJ databases">
        <title>Genomic Encyclopedia of Archaeal and Bacterial Type Strains, Phase II (KMG-II): from individual species to whole genera.</title>
        <authorList>
            <person name="Goeker M."/>
        </authorList>
    </citation>
    <scope>NUCLEOTIDE SEQUENCE [LARGE SCALE GENOMIC DNA]</scope>
    <source>
        <strain evidence="1 2">DSM 28354</strain>
    </source>
</reference>
<dbReference type="Proteomes" id="UP000238375">
    <property type="component" value="Unassembled WGS sequence"/>
</dbReference>
<dbReference type="RefSeq" id="WP_106139920.1">
    <property type="nucleotide sequence ID" value="NZ_PVTE01000023.1"/>
</dbReference>
<evidence type="ECO:0000313" key="1">
    <source>
        <dbReference type="EMBL" id="PRY31079.1"/>
    </source>
</evidence>
<sequence>MAAIEYNTLSRSIIGACIDVHRELGPGLLESVYEECLTFELRSRGLLVDRQYELPVVYKDQVLNKTFVMDLLVNGLIIVELKAVQTVLPIHEVQLLTYLRMARLKLGLLINFNVELMRDGIIRKINGYL</sequence>
<proteinExistence type="predicted"/>
<dbReference type="Pfam" id="PF13366">
    <property type="entry name" value="PDDEXK_3"/>
    <property type="match status" value="1"/>
</dbReference>
<dbReference type="InterPro" id="IPR026350">
    <property type="entry name" value="GxxExxY"/>
</dbReference>